<dbReference type="EMBL" id="CP042905">
    <property type="protein sequence ID" value="QEE15125.1"/>
    <property type="molecule type" value="Genomic_DNA"/>
</dbReference>
<dbReference type="AlphaFoldDB" id="A0A5B9D7Y0"/>
<reference evidence="1 2" key="1">
    <citation type="journal article" date="2020" name="Nature">
        <title>Isolation of an archaeon at the prokaryote-eukaryote interface.</title>
        <authorList>
            <person name="Imachi H."/>
            <person name="Nobu M.K."/>
            <person name="Nakahara N."/>
            <person name="Morono Y."/>
            <person name="Ogawara M."/>
            <person name="Takaki Y."/>
            <person name="Takano Y."/>
            <person name="Uematsu K."/>
            <person name="Ikuta T."/>
            <person name="Ito M."/>
            <person name="Matsui Y."/>
            <person name="Miyazaki M."/>
            <person name="Murata K."/>
            <person name="Saito Y."/>
            <person name="Sakai S."/>
            <person name="Song C."/>
            <person name="Tasumi E."/>
            <person name="Yamanaka Y."/>
            <person name="Yamaguchi T."/>
            <person name="Kamagata Y."/>
            <person name="Tamaki H."/>
            <person name="Takai K."/>
        </authorList>
    </citation>
    <scope>NUCLEOTIDE SEQUENCE [LARGE SCALE GENOMIC DNA]</scope>
    <source>
        <strain evidence="1 2">MK-D1</strain>
    </source>
</reference>
<accession>A0A5B9D7Y0</accession>
<organism evidence="1 2">
    <name type="scientific">Promethearchaeum syntrophicum</name>
    <dbReference type="NCBI Taxonomy" id="2594042"/>
    <lineage>
        <taxon>Archaea</taxon>
        <taxon>Promethearchaeati</taxon>
        <taxon>Promethearchaeota</taxon>
        <taxon>Promethearchaeia</taxon>
        <taxon>Promethearchaeales</taxon>
        <taxon>Promethearchaeaceae</taxon>
        <taxon>Promethearchaeum</taxon>
    </lineage>
</organism>
<keyword evidence="2" id="KW-1185">Reference proteome</keyword>
<sequence>MNIENIDQILAEKELAEKEISNIKENFGVKKKEAEENASKELDGINTKYSSVLSIAEKNLEIKKGNHEEAIKKLSMAKKELMDAMNSHKEIGSSFKKAKHDYDKKYHTIVKTIESDLAFALKAKEKEIKHIDKKIQAYNKIK</sequence>
<dbReference type="KEGG" id="psyt:DSAG12_00948"/>
<name>A0A5B9D7Y0_9ARCH</name>
<evidence type="ECO:0000313" key="1">
    <source>
        <dbReference type="EMBL" id="QEE15125.1"/>
    </source>
</evidence>
<evidence type="ECO:0000313" key="2">
    <source>
        <dbReference type="Proteomes" id="UP000321408"/>
    </source>
</evidence>
<protein>
    <submittedName>
        <fullName evidence="1">Uncharacterized protein</fullName>
    </submittedName>
</protein>
<dbReference type="RefSeq" id="WP_147662047.1">
    <property type="nucleotide sequence ID" value="NZ_CP042905.2"/>
</dbReference>
<dbReference type="Proteomes" id="UP000321408">
    <property type="component" value="Chromosome"/>
</dbReference>
<reference evidence="1 2" key="2">
    <citation type="journal article" date="2024" name="Int. J. Syst. Evol. Microbiol.">
        <title>Promethearchaeum syntrophicum gen. nov., sp. nov., an anaerobic, obligately syntrophic archaeon, the first isolate of the lineage 'Asgard' archaea, and proposal of the new archaeal phylum Promethearchaeota phyl. nov. and kingdom Promethearchaeati regn. nov.</title>
        <authorList>
            <person name="Imachi H."/>
            <person name="Nobu M.K."/>
            <person name="Kato S."/>
            <person name="Takaki Y."/>
            <person name="Miyazaki M."/>
            <person name="Miyata M."/>
            <person name="Ogawara M."/>
            <person name="Saito Y."/>
            <person name="Sakai S."/>
            <person name="Tahara Y.O."/>
            <person name="Takano Y."/>
            <person name="Tasumi E."/>
            <person name="Uematsu K."/>
            <person name="Yoshimura T."/>
            <person name="Itoh T."/>
            <person name="Ohkuma M."/>
            <person name="Takai K."/>
        </authorList>
    </citation>
    <scope>NUCLEOTIDE SEQUENCE [LARGE SCALE GENOMIC DNA]</scope>
    <source>
        <strain evidence="1 2">MK-D1</strain>
    </source>
</reference>
<dbReference type="GeneID" id="41328947"/>
<proteinExistence type="predicted"/>
<gene>
    <name evidence="1" type="ORF">DSAG12_00948</name>
</gene>